<dbReference type="EMBL" id="CP071247">
    <property type="protein sequence ID" value="QSP94019.1"/>
    <property type="molecule type" value="Genomic_DNA"/>
</dbReference>
<feature type="signal peptide" evidence="1">
    <location>
        <begin position="1"/>
        <end position="18"/>
    </location>
</feature>
<proteinExistence type="predicted"/>
<keyword evidence="3" id="KW-1185">Reference proteome</keyword>
<evidence type="ECO:0000313" key="2">
    <source>
        <dbReference type="EMBL" id="QSP94019.1"/>
    </source>
</evidence>
<dbReference type="Proteomes" id="UP000663555">
    <property type="component" value="Chromosome"/>
</dbReference>
<name>A0ABX7MRK1_9GAMM</name>
<evidence type="ECO:0000256" key="1">
    <source>
        <dbReference type="SAM" id="SignalP"/>
    </source>
</evidence>
<sequence length="159" mass="17653">MKWIFTLLVLVSWSIPVASETLLAAICDEPIGPRIDIRKEPPNATEVSILRSEDKYSGTHPFFTIDSTDPRTLRYKWGNTDLGGARLDELIPQAEKTATIVIANENVISGVEVFSSNRVSVFTLLPKMGKGVFTDHSYTTVLGENVKAVTFTSNCRFMK</sequence>
<keyword evidence="1" id="KW-0732">Signal</keyword>
<dbReference type="RefSeq" id="WP_206643241.1">
    <property type="nucleotide sequence ID" value="NZ_CP071247.1"/>
</dbReference>
<accession>A0ABX7MRK1</accession>
<protein>
    <submittedName>
        <fullName evidence="2">Uncharacterized protein</fullName>
    </submittedName>
</protein>
<feature type="chain" id="PRO_5047034561" evidence="1">
    <location>
        <begin position="19"/>
        <end position="159"/>
    </location>
</feature>
<evidence type="ECO:0000313" key="3">
    <source>
        <dbReference type="Proteomes" id="UP000663555"/>
    </source>
</evidence>
<reference evidence="2 3" key="1">
    <citation type="submission" date="2021-03" db="EMBL/GenBank/DDBJ databases">
        <title>Genome sequencing of Marinobacter sp. LPB0319.</title>
        <authorList>
            <person name="Kim J."/>
        </authorList>
    </citation>
    <scope>NUCLEOTIDE SEQUENCE [LARGE SCALE GENOMIC DNA]</scope>
    <source>
        <strain evidence="2 3">LPB0319</strain>
    </source>
</reference>
<gene>
    <name evidence="2" type="ORF">LPB19_12555</name>
</gene>
<organism evidence="2 3">
    <name type="scientific">Marinobacter salinisoli</name>
    <dbReference type="NCBI Taxonomy" id="2769486"/>
    <lineage>
        <taxon>Bacteria</taxon>
        <taxon>Pseudomonadati</taxon>
        <taxon>Pseudomonadota</taxon>
        <taxon>Gammaproteobacteria</taxon>
        <taxon>Pseudomonadales</taxon>
        <taxon>Marinobacteraceae</taxon>
        <taxon>Marinobacter</taxon>
    </lineage>
</organism>